<evidence type="ECO:0000313" key="2">
    <source>
        <dbReference type="EMBL" id="SVD53728.1"/>
    </source>
</evidence>
<sequence>MQVAVRAADPMSHRTDDLRLSDRP</sequence>
<proteinExistence type="predicted"/>
<organism evidence="2">
    <name type="scientific">marine metagenome</name>
    <dbReference type="NCBI Taxonomy" id="408172"/>
    <lineage>
        <taxon>unclassified sequences</taxon>
        <taxon>metagenomes</taxon>
        <taxon>ecological metagenomes</taxon>
    </lineage>
</organism>
<accession>A0A382W6G3</accession>
<reference evidence="2" key="1">
    <citation type="submission" date="2018-05" db="EMBL/GenBank/DDBJ databases">
        <authorList>
            <person name="Lanie J.A."/>
            <person name="Ng W.-L."/>
            <person name="Kazmierczak K.M."/>
            <person name="Andrzejewski T.M."/>
            <person name="Davidsen T.M."/>
            <person name="Wayne K.J."/>
            <person name="Tettelin H."/>
            <person name="Glass J.I."/>
            <person name="Rusch D."/>
            <person name="Podicherti R."/>
            <person name="Tsui H.-C.T."/>
            <person name="Winkler M.E."/>
        </authorList>
    </citation>
    <scope>NUCLEOTIDE SEQUENCE</scope>
</reference>
<gene>
    <name evidence="2" type="ORF">METZ01_LOCUS406582</name>
</gene>
<dbReference type="EMBL" id="UINC01156992">
    <property type="protein sequence ID" value="SVD53728.1"/>
    <property type="molecule type" value="Genomic_DNA"/>
</dbReference>
<feature type="compositionally biased region" description="Basic and acidic residues" evidence="1">
    <location>
        <begin position="11"/>
        <end position="24"/>
    </location>
</feature>
<protein>
    <submittedName>
        <fullName evidence="2">Uncharacterized protein</fullName>
    </submittedName>
</protein>
<dbReference type="AlphaFoldDB" id="A0A382W6G3"/>
<evidence type="ECO:0000256" key="1">
    <source>
        <dbReference type="SAM" id="MobiDB-lite"/>
    </source>
</evidence>
<feature type="region of interest" description="Disordered" evidence="1">
    <location>
        <begin position="1"/>
        <end position="24"/>
    </location>
</feature>
<name>A0A382W6G3_9ZZZZ</name>